<evidence type="ECO:0000256" key="1">
    <source>
        <dbReference type="SAM" id="MobiDB-lite"/>
    </source>
</evidence>
<dbReference type="EMBL" id="AEYP01014264">
    <property type="status" value="NOT_ANNOTATED_CDS"/>
    <property type="molecule type" value="Genomic_DNA"/>
</dbReference>
<organism evidence="2">
    <name type="scientific">Mustela putorius furo</name>
    <name type="common">European domestic ferret</name>
    <name type="synonym">Mustela furo</name>
    <dbReference type="NCBI Taxonomy" id="9669"/>
    <lineage>
        <taxon>Eukaryota</taxon>
        <taxon>Metazoa</taxon>
        <taxon>Chordata</taxon>
        <taxon>Craniata</taxon>
        <taxon>Vertebrata</taxon>
        <taxon>Euteleostomi</taxon>
        <taxon>Mammalia</taxon>
        <taxon>Eutheria</taxon>
        <taxon>Laurasiatheria</taxon>
        <taxon>Carnivora</taxon>
        <taxon>Caniformia</taxon>
        <taxon>Musteloidea</taxon>
        <taxon>Mustelidae</taxon>
        <taxon>Mustelinae</taxon>
        <taxon>Mustela</taxon>
    </lineage>
</organism>
<proteinExistence type="predicted"/>
<accession>M3XSL9</accession>
<reference evidence="2" key="1">
    <citation type="submission" date="2024-06" db="UniProtKB">
        <authorList>
            <consortium name="Ensembl"/>
        </authorList>
    </citation>
    <scope>IDENTIFICATION</scope>
</reference>
<evidence type="ECO:0000313" key="2">
    <source>
        <dbReference type="Ensembl" id="ENSMPUP00000002069.1"/>
    </source>
</evidence>
<dbReference type="HOGENOM" id="CLU_2170233_0_0_1"/>
<dbReference type="Ensembl" id="ENSMPUT00000002112.1">
    <property type="protein sequence ID" value="ENSMPUP00000002069.1"/>
    <property type="gene ID" value="ENSMPUG00000002090.1"/>
</dbReference>
<protein>
    <submittedName>
        <fullName evidence="2">Uncharacterized protein</fullName>
    </submittedName>
</protein>
<feature type="region of interest" description="Disordered" evidence="1">
    <location>
        <begin position="70"/>
        <end position="89"/>
    </location>
</feature>
<sequence length="110" mass="12336">MTRFLWIFLSWPPRPRGPPPRPEPVGLFSVPRARRETAPCAGEAAAAQTVLPRFIRTTLPGPLYSLRSTFEGGSSHRPPRRPEVPTVWTHPGRCGTSRLSCRGAGRWPRR</sequence>
<dbReference type="InParanoid" id="M3XSL9"/>
<name>M3XSL9_MUSPF</name>
<dbReference type="AlphaFoldDB" id="M3XSL9"/>